<proteinExistence type="predicted"/>
<dbReference type="Proteomes" id="UP000244335">
    <property type="component" value="Unassembled WGS sequence"/>
</dbReference>
<comment type="caution">
    <text evidence="1">The sequence shown here is derived from an EMBL/GenBank/DDBJ whole genome shotgun (WGS) entry which is preliminary data.</text>
</comment>
<gene>
    <name evidence="1" type="ORF">DC430_21715</name>
</gene>
<dbReference type="InterPro" id="IPR011006">
    <property type="entry name" value="CheY-like_superfamily"/>
</dbReference>
<evidence type="ECO:0000313" key="2">
    <source>
        <dbReference type="Proteomes" id="UP000244335"/>
    </source>
</evidence>
<accession>A0AA92H7J9</accession>
<dbReference type="AlphaFoldDB" id="A0AA92H7J9"/>
<name>A0AA92H7J9_RHIRH</name>
<dbReference type="SUPFAM" id="SSF52172">
    <property type="entry name" value="CheY-like"/>
    <property type="match status" value="1"/>
</dbReference>
<sequence>MRILIVEDNEDKATQLKEVCLELLQAMPDHVRGLRGAYPALASKVPWDLIILDMTLHAAEGQLSAISKESLAGIEILQALNAGGRAIPVLVATQHDVFRQENISFKDIPSLDEALTDAFPGIYFGIVRVRLGDDEWKLDMRRKIQNIFAGS</sequence>
<dbReference type="EMBL" id="QDFR01000011">
    <property type="protein sequence ID" value="PVE50489.1"/>
    <property type="molecule type" value="Genomic_DNA"/>
</dbReference>
<evidence type="ECO:0000313" key="1">
    <source>
        <dbReference type="EMBL" id="PVE50489.1"/>
    </source>
</evidence>
<dbReference type="Gene3D" id="3.40.50.2300">
    <property type="match status" value="1"/>
</dbReference>
<reference evidence="1 2" key="1">
    <citation type="submission" date="2018-04" db="EMBL/GenBank/DDBJ databases">
        <authorList>
            <person name="Hagen T."/>
        </authorList>
    </citation>
    <scope>NUCLEOTIDE SEQUENCE [LARGE SCALE GENOMIC DNA]</scope>
    <source>
        <strain evidence="1 2">TPD7009</strain>
    </source>
</reference>
<protein>
    <submittedName>
        <fullName evidence="1">Uncharacterized protein</fullName>
    </submittedName>
</protein>
<organism evidence="1 2">
    <name type="scientific">Rhizobium rhizogenes</name>
    <name type="common">Agrobacterium rhizogenes</name>
    <dbReference type="NCBI Taxonomy" id="359"/>
    <lineage>
        <taxon>Bacteria</taxon>
        <taxon>Pseudomonadati</taxon>
        <taxon>Pseudomonadota</taxon>
        <taxon>Alphaproteobacteria</taxon>
        <taxon>Hyphomicrobiales</taxon>
        <taxon>Rhizobiaceae</taxon>
        <taxon>Rhizobium/Agrobacterium group</taxon>
        <taxon>Rhizobium</taxon>
    </lineage>
</organism>